<reference evidence="1 2" key="1">
    <citation type="submission" date="2020-10" db="EMBL/GenBank/DDBJ databases">
        <title>complete genome sequencing of Lysobacter sp. H21R20.</title>
        <authorList>
            <person name="Bae J.-W."/>
            <person name="Lee S.-Y."/>
        </authorList>
    </citation>
    <scope>NUCLEOTIDE SEQUENCE [LARGE SCALE GENOMIC DNA]</scope>
    <source>
        <strain evidence="1 2">H21R20</strain>
    </source>
</reference>
<dbReference type="InterPro" id="IPR008727">
    <property type="entry name" value="PAAR_motif"/>
</dbReference>
<name>A0A7S6UIC4_9GAMM</name>
<dbReference type="AlphaFoldDB" id="A0A7S6UIC4"/>
<sequence>MWIVIGDPTSGGGKVITGSPFTDIDGKPVARVTDQATCLTHKGSFPIVDGDATTTIDGQPVAVHGSALACGCKVLAARQMRVSL</sequence>
<keyword evidence="2" id="KW-1185">Reference proteome</keyword>
<dbReference type="Gene3D" id="2.60.200.60">
    <property type="match status" value="1"/>
</dbReference>
<dbReference type="KEGG" id="lcic:INQ41_05985"/>
<dbReference type="CDD" id="cd14744">
    <property type="entry name" value="PAAR_CT_2"/>
    <property type="match status" value="1"/>
</dbReference>
<dbReference type="EMBL" id="CP063656">
    <property type="protein sequence ID" value="QOW20806.1"/>
    <property type="molecule type" value="Genomic_DNA"/>
</dbReference>
<evidence type="ECO:0000313" key="2">
    <source>
        <dbReference type="Proteomes" id="UP000594059"/>
    </source>
</evidence>
<gene>
    <name evidence="1" type="ORF">INQ41_05985</name>
</gene>
<protein>
    <submittedName>
        <fullName evidence="1">PAAR domain-containing protein</fullName>
    </submittedName>
</protein>
<organism evidence="1 2">
    <name type="scientific">Novilysobacter ciconiae</name>
    <dbReference type="NCBI Taxonomy" id="2781022"/>
    <lineage>
        <taxon>Bacteria</taxon>
        <taxon>Pseudomonadati</taxon>
        <taxon>Pseudomonadota</taxon>
        <taxon>Gammaproteobacteria</taxon>
        <taxon>Lysobacterales</taxon>
        <taxon>Lysobacteraceae</taxon>
        <taxon>Novilysobacter</taxon>
    </lineage>
</organism>
<proteinExistence type="predicted"/>
<dbReference type="Pfam" id="PF05488">
    <property type="entry name" value="PAAR_motif"/>
    <property type="match status" value="1"/>
</dbReference>
<dbReference type="Proteomes" id="UP000594059">
    <property type="component" value="Chromosome"/>
</dbReference>
<evidence type="ECO:0000313" key="1">
    <source>
        <dbReference type="EMBL" id="QOW20806.1"/>
    </source>
</evidence>
<accession>A0A7S6UIC4</accession>